<dbReference type="InterPro" id="IPR001584">
    <property type="entry name" value="Integrase_cat-core"/>
</dbReference>
<dbReference type="SUPFAM" id="SSF53098">
    <property type="entry name" value="Ribonuclease H-like"/>
    <property type="match status" value="1"/>
</dbReference>
<dbReference type="InterPro" id="IPR043128">
    <property type="entry name" value="Rev_trsase/Diguanyl_cyclase"/>
</dbReference>
<keyword evidence="7" id="KW-0695">RNA-directed DNA polymerase</keyword>
<feature type="non-terminal residue" evidence="10">
    <location>
        <position position="739"/>
    </location>
</feature>
<dbReference type="FunFam" id="1.10.340.70:FF:000001">
    <property type="entry name" value="Retrovirus-related Pol polyprotein from transposon gypsy-like Protein"/>
    <property type="match status" value="1"/>
</dbReference>
<dbReference type="HOGENOM" id="CLU_000384_38_1_1"/>
<dbReference type="GO" id="GO:0015074">
    <property type="term" value="P:DNA integration"/>
    <property type="evidence" value="ECO:0007669"/>
    <property type="project" value="InterPro"/>
</dbReference>
<dbReference type="FunFam" id="3.10.20.370:FF:000001">
    <property type="entry name" value="Retrovirus-related Pol polyprotein from transposon 17.6-like protein"/>
    <property type="match status" value="1"/>
</dbReference>
<dbReference type="GO" id="GO:0004519">
    <property type="term" value="F:endonuclease activity"/>
    <property type="evidence" value="ECO:0007669"/>
    <property type="project" value="UniProtKB-KW"/>
</dbReference>
<protein>
    <recommendedName>
        <fullName evidence="1">RNA-directed DNA polymerase</fullName>
        <ecNumber evidence="1">2.7.7.49</ecNumber>
    </recommendedName>
</protein>
<keyword evidence="2" id="KW-0808">Transferase</keyword>
<keyword evidence="5" id="KW-0255">Endonuclease</keyword>
<dbReference type="GO" id="GO:0042575">
    <property type="term" value="C:DNA polymerase complex"/>
    <property type="evidence" value="ECO:0007669"/>
    <property type="project" value="UniProtKB-ARBA"/>
</dbReference>
<name>E3NWT0_CAERE</name>
<evidence type="ECO:0000256" key="2">
    <source>
        <dbReference type="ARBA" id="ARBA00022679"/>
    </source>
</evidence>
<evidence type="ECO:0000256" key="4">
    <source>
        <dbReference type="ARBA" id="ARBA00022722"/>
    </source>
</evidence>
<dbReference type="GO" id="GO:0016787">
    <property type="term" value="F:hydrolase activity"/>
    <property type="evidence" value="ECO:0007669"/>
    <property type="project" value="UniProtKB-KW"/>
</dbReference>
<dbReference type="PANTHER" id="PTHR37984">
    <property type="entry name" value="PROTEIN CBG26694"/>
    <property type="match status" value="1"/>
</dbReference>
<keyword evidence="6" id="KW-0378">Hydrolase</keyword>
<dbReference type="Gene3D" id="3.10.20.370">
    <property type="match status" value="1"/>
</dbReference>
<dbReference type="PROSITE" id="PS50878">
    <property type="entry name" value="RT_POL"/>
    <property type="match status" value="1"/>
</dbReference>
<dbReference type="PANTHER" id="PTHR37984:SF5">
    <property type="entry name" value="PROTEIN NYNRIN-LIKE"/>
    <property type="match status" value="1"/>
</dbReference>
<evidence type="ECO:0000259" key="9">
    <source>
        <dbReference type="PROSITE" id="PS50994"/>
    </source>
</evidence>
<dbReference type="OrthoDB" id="154058at2759"/>
<dbReference type="InterPro" id="IPR036397">
    <property type="entry name" value="RNaseH_sf"/>
</dbReference>
<dbReference type="InterPro" id="IPR041373">
    <property type="entry name" value="RT_RNaseH"/>
</dbReference>
<dbReference type="Proteomes" id="UP000008281">
    <property type="component" value="Unassembled WGS sequence"/>
</dbReference>
<dbReference type="InterPro" id="IPR000477">
    <property type="entry name" value="RT_dom"/>
</dbReference>
<dbReference type="InterPro" id="IPR012337">
    <property type="entry name" value="RNaseH-like_sf"/>
</dbReference>
<dbReference type="CDD" id="cd09274">
    <property type="entry name" value="RNase_HI_RT_Ty3"/>
    <property type="match status" value="1"/>
</dbReference>
<dbReference type="AlphaFoldDB" id="E3NWT0"/>
<evidence type="ECO:0000256" key="5">
    <source>
        <dbReference type="ARBA" id="ARBA00022759"/>
    </source>
</evidence>
<dbReference type="GO" id="GO:0003964">
    <property type="term" value="F:RNA-directed DNA polymerase activity"/>
    <property type="evidence" value="ECO:0007669"/>
    <property type="project" value="UniProtKB-KW"/>
</dbReference>
<dbReference type="Pfam" id="PF00665">
    <property type="entry name" value="rve"/>
    <property type="match status" value="1"/>
</dbReference>
<evidence type="ECO:0000313" key="11">
    <source>
        <dbReference type="Proteomes" id="UP000008281"/>
    </source>
</evidence>
<dbReference type="eggNOG" id="KOG0017">
    <property type="taxonomic scope" value="Eukaryota"/>
</dbReference>
<dbReference type="GO" id="GO:0003676">
    <property type="term" value="F:nucleic acid binding"/>
    <property type="evidence" value="ECO:0007669"/>
    <property type="project" value="InterPro"/>
</dbReference>
<accession>E3NWT0</accession>
<keyword evidence="11" id="KW-1185">Reference proteome</keyword>
<dbReference type="Pfam" id="PF17917">
    <property type="entry name" value="RT_RNaseH"/>
    <property type="match status" value="1"/>
</dbReference>
<evidence type="ECO:0000256" key="7">
    <source>
        <dbReference type="ARBA" id="ARBA00022918"/>
    </source>
</evidence>
<sequence>MIQKMLSQRVIRESKSPWASPVVLVKKKDGSVRMCIDYRKVNLLIKYNAHPLPNIETTLLSLAGKKVFTTFDLLAGYWQLPLKEESKEITAFAIGSELFEWNVLPFGLATSPAIFQAAMECVVGDLLGTCVFVYVDDLLIASENMKEHAIHVQTILERIEKSGMKLKASKCWIAREEVDYLGHMITPEGVKTEEAKVDKMKKFARPEDVKQLQSFLGLVGYYRNFIMSYSKIAYPLNFLTSKKNAWVWGTEQENAFVQLKSSVCSAPVLRQPDPETAISGARPYLIYTDASRQGVGAVLAQEANDGEQHPIAFASKSLTSAETRYHITDLEALAMMFALRRFRTIIYGSQVIVFTDHKPLISLMRGSRLADRLMRWSIELIEFNPKIVSVKGKANVVADALSRGGCPLIDPDDMETGDMPNIIGEVKMIKEGNKFDTSEWLGKLRKEEGWSEVIERLENGEKTGSVKFPGIRKGIWLDNYMIIGKSLRNTEDENCSRLVVPEEIIPSLIKEAHEGELAGHFGTEKMIRQLNKKFFWLRMRARVENHVKSCQKCLYTNDYTKMVAPLTPYKTEYPLQIVACDLIDVGLSTQGNRYILSIIDLFTKYGIGVPIPDKKGETVLKAFIERWAIGEGRVPEVLLTDQGREFCNEHFQKFAELVQMKHITTKGYDSRANGCVERFNKTLMHTIKKQNAVAAEWDDQVLFAVYAYNSVVHKTTGDSPMFLMYGRDAKGGLEKIGDD</sequence>
<dbReference type="PROSITE" id="PS50994">
    <property type="entry name" value="INTEGRASE"/>
    <property type="match status" value="1"/>
</dbReference>
<dbReference type="Gene3D" id="3.10.10.10">
    <property type="entry name" value="HIV Type 1 Reverse Transcriptase, subunit A, domain 1"/>
    <property type="match status" value="1"/>
</dbReference>
<dbReference type="EMBL" id="DS271821">
    <property type="protein sequence ID" value="EFP04922.1"/>
    <property type="molecule type" value="Genomic_DNA"/>
</dbReference>
<dbReference type="InParanoid" id="E3NWT0"/>
<proteinExistence type="predicted"/>
<dbReference type="Gene3D" id="1.10.340.70">
    <property type="match status" value="1"/>
</dbReference>
<dbReference type="Pfam" id="PF17921">
    <property type="entry name" value="Integrase_H2C2"/>
    <property type="match status" value="1"/>
</dbReference>
<dbReference type="InterPro" id="IPR050951">
    <property type="entry name" value="Retrovirus_Pol_polyprotein"/>
</dbReference>
<evidence type="ECO:0000256" key="3">
    <source>
        <dbReference type="ARBA" id="ARBA00022695"/>
    </source>
</evidence>
<dbReference type="FunFam" id="3.30.70.270:FF:000020">
    <property type="entry name" value="Transposon Tf2-6 polyprotein-like Protein"/>
    <property type="match status" value="1"/>
</dbReference>
<dbReference type="InterPro" id="IPR043502">
    <property type="entry name" value="DNA/RNA_pol_sf"/>
</dbReference>
<dbReference type="EC" id="2.7.7.49" evidence="1"/>
<reference evidence="10" key="1">
    <citation type="submission" date="2007-07" db="EMBL/GenBank/DDBJ databases">
        <title>PCAP assembly of the Caenorhabditis remanei genome.</title>
        <authorList>
            <consortium name="The Caenorhabditis remanei Sequencing Consortium"/>
            <person name="Wilson R.K."/>
        </authorList>
    </citation>
    <scope>NUCLEOTIDE SEQUENCE [LARGE SCALE GENOMIC DNA]</scope>
    <source>
        <strain evidence="10">PB4641</strain>
    </source>
</reference>
<feature type="domain" description="Reverse transcriptase" evidence="8">
    <location>
        <begin position="6"/>
        <end position="185"/>
    </location>
</feature>
<feature type="domain" description="Integrase catalytic" evidence="9">
    <location>
        <begin position="570"/>
        <end position="728"/>
    </location>
</feature>
<evidence type="ECO:0000256" key="1">
    <source>
        <dbReference type="ARBA" id="ARBA00012493"/>
    </source>
</evidence>
<dbReference type="SUPFAM" id="SSF56672">
    <property type="entry name" value="DNA/RNA polymerases"/>
    <property type="match status" value="1"/>
</dbReference>
<dbReference type="CDD" id="cd01647">
    <property type="entry name" value="RT_LTR"/>
    <property type="match status" value="1"/>
</dbReference>
<dbReference type="Gene3D" id="3.30.420.10">
    <property type="entry name" value="Ribonuclease H-like superfamily/Ribonuclease H"/>
    <property type="match status" value="1"/>
</dbReference>
<evidence type="ECO:0000313" key="10">
    <source>
        <dbReference type="EMBL" id="EFP04922.1"/>
    </source>
</evidence>
<dbReference type="Pfam" id="PF00078">
    <property type="entry name" value="RVT_1"/>
    <property type="match status" value="1"/>
</dbReference>
<gene>
    <name evidence="10" type="ORF">CRE_30354</name>
</gene>
<keyword evidence="4" id="KW-0540">Nuclease</keyword>
<evidence type="ECO:0000259" key="8">
    <source>
        <dbReference type="PROSITE" id="PS50878"/>
    </source>
</evidence>
<keyword evidence="3" id="KW-0548">Nucleotidyltransferase</keyword>
<dbReference type="Gene3D" id="3.30.70.270">
    <property type="match status" value="2"/>
</dbReference>
<evidence type="ECO:0000256" key="6">
    <source>
        <dbReference type="ARBA" id="ARBA00022801"/>
    </source>
</evidence>
<organism evidence="11">
    <name type="scientific">Caenorhabditis remanei</name>
    <name type="common">Caenorhabditis vulgaris</name>
    <dbReference type="NCBI Taxonomy" id="31234"/>
    <lineage>
        <taxon>Eukaryota</taxon>
        <taxon>Metazoa</taxon>
        <taxon>Ecdysozoa</taxon>
        <taxon>Nematoda</taxon>
        <taxon>Chromadorea</taxon>
        <taxon>Rhabditida</taxon>
        <taxon>Rhabditina</taxon>
        <taxon>Rhabditomorpha</taxon>
        <taxon>Rhabditoidea</taxon>
        <taxon>Rhabditidae</taxon>
        <taxon>Peloderinae</taxon>
        <taxon>Caenorhabditis</taxon>
    </lineage>
</organism>
<dbReference type="STRING" id="31234.E3NWT0"/>
<dbReference type="InterPro" id="IPR041588">
    <property type="entry name" value="Integrase_H2C2"/>
</dbReference>
<dbReference type="OMA" id="FAIEERM"/>